<proteinExistence type="inferred from homology"/>
<dbReference type="GO" id="GO:0016787">
    <property type="term" value="F:hydrolase activity"/>
    <property type="evidence" value="ECO:0007669"/>
    <property type="project" value="UniProtKB-KW"/>
</dbReference>
<evidence type="ECO:0000256" key="1">
    <source>
        <dbReference type="ARBA" id="ARBA00006499"/>
    </source>
</evidence>
<keyword evidence="6" id="KW-1185">Reference proteome</keyword>
<evidence type="ECO:0000313" key="5">
    <source>
        <dbReference type="EMBL" id="KAB1647813.1"/>
    </source>
</evidence>
<sequence length="359" mass="37857">MASTYSMGTRRRMRSSSSSLSQPDSGSGVRTLMCSLCRSRAARWGSVDAGRRAPHPTSRPGILSASEARHAVRFAAPWHERHALRHLPDPAIRSARYRAAMTSDAHADHAGATAASGTSSPTDAVVLWSEPVAEGRPLVLLLHGYASNEADLFALAERLGDRDADGRDGAGRARPVFASLRAPGLSDTAFVGYAWFDLRVGRDGALLGAGDTDADREATADLDAGATRAAEHVIRWLDGVLASGPTPSSIGLVGFSQGGIVALQMLRMHPRRFAATVALGSMVAPGLHPGDEALAATRPPLFVGWGGHDEVIPQAATRFSLDWATETTTLTEYGEPGAGHEVTPAQLDAVTRFLAENLT</sequence>
<keyword evidence="2" id="KW-0378">Hydrolase</keyword>
<evidence type="ECO:0000313" key="6">
    <source>
        <dbReference type="Proteomes" id="UP000431744"/>
    </source>
</evidence>
<feature type="compositionally biased region" description="Low complexity" evidence="3">
    <location>
        <begin position="15"/>
        <end position="27"/>
    </location>
</feature>
<gene>
    <name evidence="5" type="ORF">F8O04_12390</name>
</gene>
<reference evidence="5 6" key="1">
    <citation type="submission" date="2019-09" db="EMBL/GenBank/DDBJ databases">
        <title>Phylogeny of genus Pseudoclavibacter and closely related genus.</title>
        <authorList>
            <person name="Li Y."/>
        </authorList>
    </citation>
    <scope>NUCLEOTIDE SEQUENCE [LARGE SCALE GENOMIC DNA]</scope>
    <source>
        <strain evidence="5 6">EGI 60007</strain>
    </source>
</reference>
<dbReference type="Pfam" id="PF02230">
    <property type="entry name" value="Abhydrolase_2"/>
    <property type="match status" value="1"/>
</dbReference>
<dbReference type="PANTHER" id="PTHR10655">
    <property type="entry name" value="LYSOPHOSPHOLIPASE-RELATED"/>
    <property type="match status" value="1"/>
</dbReference>
<dbReference type="InterPro" id="IPR029058">
    <property type="entry name" value="AB_hydrolase_fold"/>
</dbReference>
<dbReference type="InterPro" id="IPR003140">
    <property type="entry name" value="PLipase/COase/thioEstase"/>
</dbReference>
<feature type="domain" description="Phospholipase/carboxylesterase/thioesterase" evidence="4">
    <location>
        <begin position="136"/>
        <end position="356"/>
    </location>
</feature>
<dbReference type="Proteomes" id="UP000431744">
    <property type="component" value="Unassembled WGS sequence"/>
</dbReference>
<protein>
    <recommendedName>
        <fullName evidence="4">Phospholipase/carboxylesterase/thioesterase domain-containing protein</fullName>
    </recommendedName>
</protein>
<dbReference type="InterPro" id="IPR050565">
    <property type="entry name" value="LYPA1-2/EST-like"/>
</dbReference>
<dbReference type="OrthoDB" id="9780848at2"/>
<evidence type="ECO:0000256" key="2">
    <source>
        <dbReference type="ARBA" id="ARBA00022801"/>
    </source>
</evidence>
<name>A0A6H9WB35_9MICO</name>
<organism evidence="5 6">
    <name type="scientific">Pseudoclavibacter endophyticus</name>
    <dbReference type="NCBI Taxonomy" id="1778590"/>
    <lineage>
        <taxon>Bacteria</taxon>
        <taxon>Bacillati</taxon>
        <taxon>Actinomycetota</taxon>
        <taxon>Actinomycetes</taxon>
        <taxon>Micrococcales</taxon>
        <taxon>Microbacteriaceae</taxon>
        <taxon>Pseudoclavibacter</taxon>
    </lineage>
</organism>
<accession>A0A6H9WB35</accession>
<evidence type="ECO:0000259" key="4">
    <source>
        <dbReference type="Pfam" id="PF02230"/>
    </source>
</evidence>
<comment type="caution">
    <text evidence="5">The sequence shown here is derived from an EMBL/GenBank/DDBJ whole genome shotgun (WGS) entry which is preliminary data.</text>
</comment>
<dbReference type="Gene3D" id="3.40.50.1820">
    <property type="entry name" value="alpha/beta hydrolase"/>
    <property type="match status" value="1"/>
</dbReference>
<dbReference type="EMBL" id="WBJY01000003">
    <property type="protein sequence ID" value="KAB1647813.1"/>
    <property type="molecule type" value="Genomic_DNA"/>
</dbReference>
<dbReference type="SUPFAM" id="SSF53474">
    <property type="entry name" value="alpha/beta-Hydrolases"/>
    <property type="match status" value="1"/>
</dbReference>
<dbReference type="PANTHER" id="PTHR10655:SF17">
    <property type="entry name" value="LYSOPHOSPHOLIPASE-LIKE PROTEIN 1"/>
    <property type="match status" value="1"/>
</dbReference>
<dbReference type="AlphaFoldDB" id="A0A6H9WB35"/>
<comment type="similarity">
    <text evidence="1">Belongs to the AB hydrolase superfamily. AB hydrolase 2 family.</text>
</comment>
<evidence type="ECO:0000256" key="3">
    <source>
        <dbReference type="SAM" id="MobiDB-lite"/>
    </source>
</evidence>
<feature type="region of interest" description="Disordered" evidence="3">
    <location>
        <begin position="1"/>
        <end position="28"/>
    </location>
</feature>